<evidence type="ECO:0000313" key="2">
    <source>
        <dbReference type="Proteomes" id="UP000307362"/>
    </source>
</evidence>
<reference evidence="2" key="2">
    <citation type="submission" date="2019-06" db="EMBL/GenBank/DDBJ databases">
        <title>Co-occurence of chitin degradation, pigmentation and bioactivity in marine Pseudoalteromonas.</title>
        <authorList>
            <person name="Sonnenschein E.C."/>
            <person name="Bech P.K."/>
        </authorList>
    </citation>
    <scope>NUCLEOTIDE SEQUENCE [LARGE SCALE GENOMIC DNA]</scope>
    <source>
        <strain evidence="2">S1189</strain>
    </source>
</reference>
<dbReference type="Gene3D" id="2.120.10.30">
    <property type="entry name" value="TolB, C-terminal domain"/>
    <property type="match status" value="1"/>
</dbReference>
<gene>
    <name evidence="1" type="ORF">CWB73_12110</name>
</gene>
<comment type="caution">
    <text evidence="1">The sequence shown here is derived from an EMBL/GenBank/DDBJ whole genome shotgun (WGS) entry which is preliminary data.</text>
</comment>
<accession>A0A5S3YTX9</accession>
<name>A0A5S3YTX9_9GAMM</name>
<evidence type="ECO:0000313" key="1">
    <source>
        <dbReference type="EMBL" id="TMP80016.1"/>
    </source>
</evidence>
<dbReference type="SUPFAM" id="SSF69304">
    <property type="entry name" value="Tricorn protease N-terminal domain"/>
    <property type="match status" value="1"/>
</dbReference>
<protein>
    <submittedName>
        <fullName evidence="1">Uncharacterized protein</fullName>
    </submittedName>
</protein>
<reference evidence="1 2" key="1">
    <citation type="submission" date="2017-12" db="EMBL/GenBank/DDBJ databases">
        <authorList>
            <person name="Paulsen S."/>
            <person name="Gram L.K."/>
        </authorList>
    </citation>
    <scope>NUCLEOTIDE SEQUENCE [LARGE SCALE GENOMIC DNA]</scope>
    <source>
        <strain evidence="1 2">S1189</strain>
    </source>
</reference>
<dbReference type="AlphaFoldDB" id="A0A5S3YTX9"/>
<dbReference type="Proteomes" id="UP000307362">
    <property type="component" value="Unassembled WGS sequence"/>
</dbReference>
<organism evidence="1 2">
    <name type="scientific">Pseudoalteromonas phenolica</name>
    <dbReference type="NCBI Taxonomy" id="161398"/>
    <lineage>
        <taxon>Bacteria</taxon>
        <taxon>Pseudomonadati</taxon>
        <taxon>Pseudomonadota</taxon>
        <taxon>Gammaproteobacteria</taxon>
        <taxon>Alteromonadales</taxon>
        <taxon>Pseudoalteromonadaceae</taxon>
        <taxon>Pseudoalteromonas</taxon>
    </lineage>
</organism>
<dbReference type="EMBL" id="PNCM01000023">
    <property type="protein sequence ID" value="TMP80016.1"/>
    <property type="molecule type" value="Genomic_DNA"/>
</dbReference>
<dbReference type="PANTHER" id="PTHR36842">
    <property type="entry name" value="PROTEIN TOLB HOMOLOG"/>
    <property type="match status" value="1"/>
</dbReference>
<sequence>MVFISSRSGTFDIWHKNFATGKSTALTNNEGVVGTSVMLSNNMVVYPLKPNAESNSHVYLHDVIKNTRTKLLNDNFNYKHLSWNESLITLLMSSDRSGDWQLWQFDLNTKQLTQVTANGAGFGYLTSRGVFYSKENSQGIYHLNDQQETQVISTLQDEDWSNWQVTESGIYYVQRNQHTDSVYFYDFESQVSKEVFALNRNEIKCNRSLVVNEQGFFLTLVGAHQADIVKITTQSKL</sequence>
<dbReference type="InterPro" id="IPR011042">
    <property type="entry name" value="6-blade_b-propeller_TolB-like"/>
</dbReference>
<dbReference type="PANTHER" id="PTHR36842:SF1">
    <property type="entry name" value="PROTEIN TOLB"/>
    <property type="match status" value="1"/>
</dbReference>
<proteinExistence type="predicted"/>